<accession>A0A918T6Q3</accession>
<organism evidence="2 3">
    <name type="scientific">Streptomyces termitum</name>
    <dbReference type="NCBI Taxonomy" id="67368"/>
    <lineage>
        <taxon>Bacteria</taxon>
        <taxon>Bacillati</taxon>
        <taxon>Actinomycetota</taxon>
        <taxon>Actinomycetes</taxon>
        <taxon>Kitasatosporales</taxon>
        <taxon>Streptomycetaceae</taxon>
        <taxon>Streptomyces</taxon>
    </lineage>
</organism>
<name>A0A918T6Q3_9ACTN</name>
<gene>
    <name evidence="2" type="ORF">GCM10010305_47070</name>
</gene>
<evidence type="ECO:0000256" key="1">
    <source>
        <dbReference type="SAM" id="MobiDB-lite"/>
    </source>
</evidence>
<reference evidence="2" key="1">
    <citation type="journal article" date="2014" name="Int. J. Syst. Evol. Microbiol.">
        <title>Complete genome sequence of Corynebacterium casei LMG S-19264T (=DSM 44701T), isolated from a smear-ripened cheese.</title>
        <authorList>
            <consortium name="US DOE Joint Genome Institute (JGI-PGF)"/>
            <person name="Walter F."/>
            <person name="Albersmeier A."/>
            <person name="Kalinowski J."/>
            <person name="Ruckert C."/>
        </authorList>
    </citation>
    <scope>NUCLEOTIDE SEQUENCE</scope>
    <source>
        <strain evidence="2">JCM 4518</strain>
    </source>
</reference>
<keyword evidence="3" id="KW-1185">Reference proteome</keyword>
<reference evidence="2" key="2">
    <citation type="submission" date="2020-09" db="EMBL/GenBank/DDBJ databases">
        <authorList>
            <person name="Sun Q."/>
            <person name="Ohkuma M."/>
        </authorList>
    </citation>
    <scope>NUCLEOTIDE SEQUENCE</scope>
    <source>
        <strain evidence="2">JCM 4518</strain>
    </source>
</reference>
<dbReference type="Proteomes" id="UP000644020">
    <property type="component" value="Unassembled WGS sequence"/>
</dbReference>
<dbReference type="EMBL" id="BMUL01000013">
    <property type="protein sequence ID" value="GHA98206.1"/>
    <property type="molecule type" value="Genomic_DNA"/>
</dbReference>
<evidence type="ECO:0000313" key="3">
    <source>
        <dbReference type="Proteomes" id="UP000644020"/>
    </source>
</evidence>
<feature type="region of interest" description="Disordered" evidence="1">
    <location>
        <begin position="1"/>
        <end position="49"/>
    </location>
</feature>
<sequence>MSKHGGAETGRRPTGAASPENFRKGILISGKRPCDTFGPPPEECADLDNGEMMKTRSLSLIRRSGTGALLAAALFTAVVHAAPATGAVTATVADHGWGPAPSPNPDAGRPLA</sequence>
<proteinExistence type="predicted"/>
<feature type="compositionally biased region" description="Basic and acidic residues" evidence="1">
    <location>
        <begin position="1"/>
        <end position="11"/>
    </location>
</feature>
<evidence type="ECO:0000313" key="2">
    <source>
        <dbReference type="EMBL" id="GHA98206.1"/>
    </source>
</evidence>
<dbReference type="AlphaFoldDB" id="A0A918T6Q3"/>
<protein>
    <submittedName>
        <fullName evidence="2">Uncharacterized protein</fullName>
    </submittedName>
</protein>
<comment type="caution">
    <text evidence="2">The sequence shown here is derived from an EMBL/GenBank/DDBJ whole genome shotgun (WGS) entry which is preliminary data.</text>
</comment>